<accession>A0ACC3T7T1</accession>
<evidence type="ECO:0000313" key="2">
    <source>
        <dbReference type="Proteomes" id="UP001433508"/>
    </source>
</evidence>
<sequence>MPKKKHPSNVKGDQRKTADAKSNGKRSGNRQGGRHRFGKADEGRGYRRSFSMRDEALSTLRRHSLNGEDTNSPTSRSAVTFVKSAGLSDNNNKTESRKERRQLEYTQSEESAEELYNELLDEEDELVENTRHLSIVHPDDRDKLDSHAESEGRYQAASDVDDMANVPDDLLFMTDEVSHDVDLSFNDEIVFAPRHIRLSASGVRLPPRSLDLTAVSKIVDEPVYGHVADTTGGTTSATATTSKAKKKKSKAKRAKAPTAMFPYKVLVSDDEEDPLDDYIQNLYDDGIFDESLEKVNSAGSFVEEQMKLNYTSSGDDNGIGQKVNCVNAEIVNRANESSSEYRETVIGTVDNDHEEERDGDGGDIDDGDDDNTDYEDGGETDGDEEEEDFDIDEDNFDYGDDDDVLESERRFAEATLTNFSPRNQEKQMPEFDISDEDLQSHLRSEWLKDKDAKKKRKQERERLRREGLLGKKAKKGKPDLKAKYSRGMQVSDIKREIELFLRNDGQTCLSLPPMAKNSRKTVHVLASAYNLSSKSIGGGTQRFTVLFKNSSSHMQADFGTLSIVEDRFYLPRLDKKSSKRAVTKDFSKRGTGSFKHRDGDVVGSNAPEIDIDNKGRQLLERMGWISGSGLGVAGNVGPATPILARVKTSKAGLG</sequence>
<reference evidence="2" key="1">
    <citation type="journal article" date="2024" name="Front. Bioeng. Biotechnol.">
        <title>Genome-scale model development and genomic sequencing of the oleaginous clade Lipomyces.</title>
        <authorList>
            <person name="Czajka J.J."/>
            <person name="Han Y."/>
            <person name="Kim J."/>
            <person name="Mondo S.J."/>
            <person name="Hofstad B.A."/>
            <person name="Robles A."/>
            <person name="Haridas S."/>
            <person name="Riley R."/>
            <person name="LaButti K."/>
            <person name="Pangilinan J."/>
            <person name="Andreopoulos W."/>
            <person name="Lipzen A."/>
            <person name="Yan J."/>
            <person name="Wang M."/>
            <person name="Ng V."/>
            <person name="Grigoriev I.V."/>
            <person name="Spatafora J.W."/>
            <person name="Magnuson J.K."/>
            <person name="Baker S.E."/>
            <person name="Pomraning K.R."/>
        </authorList>
    </citation>
    <scope>NUCLEOTIDE SEQUENCE [LARGE SCALE GENOMIC DNA]</scope>
    <source>
        <strain evidence="2">CBS 7786</strain>
    </source>
</reference>
<dbReference type="EMBL" id="MU971344">
    <property type="protein sequence ID" value="KAK9239775.1"/>
    <property type="molecule type" value="Genomic_DNA"/>
</dbReference>
<proteinExistence type="predicted"/>
<organism evidence="1 2">
    <name type="scientific">Lipomyces kononenkoae</name>
    <name type="common">Yeast</name>
    <dbReference type="NCBI Taxonomy" id="34357"/>
    <lineage>
        <taxon>Eukaryota</taxon>
        <taxon>Fungi</taxon>
        <taxon>Dikarya</taxon>
        <taxon>Ascomycota</taxon>
        <taxon>Saccharomycotina</taxon>
        <taxon>Lipomycetes</taxon>
        <taxon>Lipomycetales</taxon>
        <taxon>Lipomycetaceae</taxon>
        <taxon>Lipomyces</taxon>
    </lineage>
</organism>
<keyword evidence="2" id="KW-1185">Reference proteome</keyword>
<comment type="caution">
    <text evidence="1">The sequence shown here is derived from an EMBL/GenBank/DDBJ whole genome shotgun (WGS) entry which is preliminary data.</text>
</comment>
<name>A0ACC3T7T1_LIPKO</name>
<evidence type="ECO:0000313" key="1">
    <source>
        <dbReference type="EMBL" id="KAK9239775.1"/>
    </source>
</evidence>
<dbReference type="Proteomes" id="UP001433508">
    <property type="component" value="Unassembled WGS sequence"/>
</dbReference>
<gene>
    <name evidence="1" type="ORF">V1525DRAFT_17804</name>
</gene>
<protein>
    <submittedName>
        <fullName evidence="1">Uncharacterized protein</fullName>
    </submittedName>
</protein>